<evidence type="ECO:0000313" key="1">
    <source>
        <dbReference type="Proteomes" id="UP000035680"/>
    </source>
</evidence>
<reference evidence="1" key="1">
    <citation type="submission" date="2014-07" db="EMBL/GenBank/DDBJ databases">
        <authorList>
            <person name="Martin A.A"/>
            <person name="De Silva N."/>
        </authorList>
    </citation>
    <scope>NUCLEOTIDE SEQUENCE</scope>
</reference>
<protein>
    <submittedName>
        <fullName evidence="2">Uncharacterized protein</fullName>
    </submittedName>
</protein>
<accession>A0A0K0EVQ0</accession>
<organism evidence="1 2">
    <name type="scientific">Strongyloides venezuelensis</name>
    <name type="common">Threadworm</name>
    <dbReference type="NCBI Taxonomy" id="75913"/>
    <lineage>
        <taxon>Eukaryota</taxon>
        <taxon>Metazoa</taxon>
        <taxon>Ecdysozoa</taxon>
        <taxon>Nematoda</taxon>
        <taxon>Chromadorea</taxon>
        <taxon>Rhabditida</taxon>
        <taxon>Tylenchina</taxon>
        <taxon>Panagrolaimomorpha</taxon>
        <taxon>Strongyloidoidea</taxon>
        <taxon>Strongyloididae</taxon>
        <taxon>Strongyloides</taxon>
    </lineage>
</organism>
<keyword evidence="1" id="KW-1185">Reference proteome</keyword>
<dbReference type="AlphaFoldDB" id="A0A0K0EVQ0"/>
<dbReference type="Proteomes" id="UP000035680">
    <property type="component" value="Unassembled WGS sequence"/>
</dbReference>
<sequence>MVFLLVKFHFNSTSKYVNATGNVKFRTATPDGFSMSLFDLYMDVGILIKQDYLNEKYCNKLKLRPPLINKAHLIFSTHIE</sequence>
<evidence type="ECO:0000313" key="2">
    <source>
        <dbReference type="WBParaSite" id="SVE_0060000.1"/>
    </source>
</evidence>
<proteinExistence type="predicted"/>
<dbReference type="STRING" id="75913.A0A0K0EVQ0"/>
<reference evidence="2" key="2">
    <citation type="submission" date="2015-08" db="UniProtKB">
        <authorList>
            <consortium name="WormBaseParasite"/>
        </authorList>
    </citation>
    <scope>IDENTIFICATION</scope>
</reference>
<dbReference type="WBParaSite" id="SVE_0060000.1">
    <property type="protein sequence ID" value="SVE_0060000.1"/>
    <property type="gene ID" value="SVE_0060000"/>
</dbReference>
<name>A0A0K0EVQ0_STRVS</name>